<dbReference type="Pfam" id="PF08398">
    <property type="entry name" value="Phospholip_A2_4"/>
    <property type="match status" value="1"/>
</dbReference>
<dbReference type="GO" id="GO:0005198">
    <property type="term" value="F:structural molecule activity"/>
    <property type="evidence" value="ECO:0007669"/>
    <property type="project" value="InterPro"/>
</dbReference>
<feature type="domain" description="Reverse transcriptase" evidence="3">
    <location>
        <begin position="676"/>
        <end position="910"/>
    </location>
</feature>
<dbReference type="OrthoDB" id="6629632at2759"/>
<comment type="caution">
    <text evidence="4">The sequence shown here is derived from an EMBL/GenBank/DDBJ whole genome shotgun (WGS) entry which is preliminary data.</text>
</comment>
<keyword evidence="4" id="KW-0808">Transferase</keyword>
<dbReference type="InterPro" id="IPR043502">
    <property type="entry name" value="DNA/RNA_pol_sf"/>
</dbReference>
<dbReference type="Pfam" id="PF00078">
    <property type="entry name" value="RVT_1"/>
    <property type="match status" value="1"/>
</dbReference>
<sequence>MSVVAKTCSKCQRLYLPYFIHDCNVLDISLIPSTSQSPDQVKIAIKPQNIRPKTTEIVDDTVSYKTLYSTIFLAVLKHPALWDHSLPLKDRIKIKKRKLWEYWSIWNTLSNQLAEVISKNKTLKAKIEQIEGKITTLETAASPGTNVESVYSELMDRQSRARNIIFFNIQEFNSLPDQLTDTLTVDEILNSIDLRINPVSVRRLGKQSNKPRPLLTTLPNSSDVFEVLKVKRKLLSTANFKNIRIASDRTAQQRQYFTKIISQLKQRSDAALLNYDLIILTETWLSRSVNDSEFGLCPHYTVFRCDRYEIHGPDIRGGGVLIAIKVQYPCHRLIIQQDLVEQLFVKIHLNHISLIVGSVYFPPRSDLNLYNSHVNVIDNLMSKYYNDKFLVLGDYNLTNVNWVSNNRKIIPILSNNNLYESNIISALSYVNLMQNNLIHNSSGSLLDLVFSNIVNVNVSSETSPLVPLDYKFHPALKITLPLLSTINKLYYNEIVRDFISCDYNAIRSCMASTDWSCTFKDLHINEALDIFYSKLHDIIDVHCQKKTYVLLRTQSSIASNPKRFWNYINSKRSNSNIPSVISYNNQTVTGGNKIAESFANYYSTIYKQLNFMQKPHDDFKSMKVDLNTCVITLSDIYVELSSLKSTTCPGPDNIPYAFFSNCKCVLSIPLLYLFNMSLKSGVFPDKWKISYIKPIPKGGDITLVTNYRPISIISIIPKLFESIVHNKIFPLFKNIISDVQHGFMPGKSTTTNLLVFQNYILQAFRTGLQVDVIYTDFSKAFDKVDHFALSSKQQYVKCTSFNSSLFKTSTGVPQGSHLAPLLFNLFINEMEFLNSNTLLYADDMKIYRIITSPADNLLLQDDLNRLSSSGSGKTNLLCNIILKYWIHHKNLYIFARSIDQPIYKKMKAVFDNIDKIEAHITDDGIISVDDDFENKIDKVNKIKADNKKVTKRGGSMNNKITIEEADRVIQLKDKLKKIYKNAALKNIYYEEEREKSYGPVTNELKNIVNAVNEVKEINIKTDEDIQKMLVPYKKPALLRLTSENDKFTPISPIRSPLDTKSPIRKNMSPIPKNTTLLRPNTTKYLPRIADSTDSMYHNNDKISGCVKSSKGEKYRKMIANIWHSLPDKDKKKLTKEDEESKKEGGGLKKYSEDQIEYKYIHNLSELLKRLYFIASEEKAGNNNFDNEKLGVVHFFSTELEKLAITPQGIDYLISYVTSLPEKVVERSELMNKLLNSKFMPEIHWPGYNYLEPFTDLEKKKKTVNELDKAAMEHDYFYKEHMDIKTRNIGDKILEDKACNRFTDPNASLGERTAALVTTNAMKIKDILEWD</sequence>
<evidence type="ECO:0000256" key="1">
    <source>
        <dbReference type="SAM" id="Coils"/>
    </source>
</evidence>
<dbReference type="SUPFAM" id="SSF56672">
    <property type="entry name" value="DNA/RNA polymerases"/>
    <property type="match status" value="1"/>
</dbReference>
<dbReference type="InterPro" id="IPR000477">
    <property type="entry name" value="RT_dom"/>
</dbReference>
<protein>
    <submittedName>
        <fullName evidence="4">Reverse transcriptase domain-containing protein</fullName>
    </submittedName>
</protein>
<organism evidence="4 5">
    <name type="scientific">Aphis craccivora</name>
    <name type="common">Cowpea aphid</name>
    <dbReference type="NCBI Taxonomy" id="307492"/>
    <lineage>
        <taxon>Eukaryota</taxon>
        <taxon>Metazoa</taxon>
        <taxon>Ecdysozoa</taxon>
        <taxon>Arthropoda</taxon>
        <taxon>Hexapoda</taxon>
        <taxon>Insecta</taxon>
        <taxon>Pterygota</taxon>
        <taxon>Neoptera</taxon>
        <taxon>Paraneoptera</taxon>
        <taxon>Hemiptera</taxon>
        <taxon>Sternorrhyncha</taxon>
        <taxon>Aphidomorpha</taxon>
        <taxon>Aphidoidea</taxon>
        <taxon>Aphididae</taxon>
        <taxon>Aphidini</taxon>
        <taxon>Aphis</taxon>
        <taxon>Aphis</taxon>
    </lineage>
</organism>
<keyword evidence="5" id="KW-1185">Reference proteome</keyword>
<dbReference type="InterPro" id="IPR036691">
    <property type="entry name" value="Endo/exonu/phosph_ase_sf"/>
</dbReference>
<evidence type="ECO:0000313" key="4">
    <source>
        <dbReference type="EMBL" id="KAF0749763.1"/>
    </source>
</evidence>
<gene>
    <name evidence="4" type="ORF">FWK35_00019955</name>
</gene>
<reference evidence="4 5" key="1">
    <citation type="submission" date="2019-08" db="EMBL/GenBank/DDBJ databases">
        <title>Whole genome of Aphis craccivora.</title>
        <authorList>
            <person name="Voronova N.V."/>
            <person name="Shulinski R.S."/>
            <person name="Bandarenka Y.V."/>
            <person name="Zhorov D.G."/>
            <person name="Warner D."/>
        </authorList>
    </citation>
    <scope>NUCLEOTIDE SEQUENCE [LARGE SCALE GENOMIC DNA]</scope>
    <source>
        <strain evidence="4">180601</strain>
        <tissue evidence="4">Whole Body</tissue>
    </source>
</reference>
<dbReference type="Proteomes" id="UP000478052">
    <property type="component" value="Unassembled WGS sequence"/>
</dbReference>
<dbReference type="Gene3D" id="3.60.10.10">
    <property type="entry name" value="Endonuclease/exonuclease/phosphatase"/>
    <property type="match status" value="1"/>
</dbReference>
<feature type="region of interest" description="Disordered" evidence="2">
    <location>
        <begin position="1051"/>
        <end position="1078"/>
    </location>
</feature>
<evidence type="ECO:0000313" key="5">
    <source>
        <dbReference type="Proteomes" id="UP000478052"/>
    </source>
</evidence>
<feature type="coiled-coil region" evidence="1">
    <location>
        <begin position="113"/>
        <end position="140"/>
    </location>
</feature>
<name>A0A6G0Y671_APHCR</name>
<accession>A0A6G0Y671</accession>
<dbReference type="PANTHER" id="PTHR19446">
    <property type="entry name" value="REVERSE TRANSCRIPTASES"/>
    <property type="match status" value="1"/>
</dbReference>
<keyword evidence="4" id="KW-0548">Nucleotidyltransferase</keyword>
<dbReference type="InterPro" id="IPR013607">
    <property type="entry name" value="Phospholipase_A2-like"/>
</dbReference>
<proteinExistence type="predicted"/>
<dbReference type="PROSITE" id="PS50878">
    <property type="entry name" value="RT_POL"/>
    <property type="match status" value="1"/>
</dbReference>
<dbReference type="SUPFAM" id="SSF56219">
    <property type="entry name" value="DNase I-like"/>
    <property type="match status" value="1"/>
</dbReference>
<evidence type="ECO:0000259" key="3">
    <source>
        <dbReference type="PROSITE" id="PS50878"/>
    </source>
</evidence>
<keyword evidence="4" id="KW-0695">RNA-directed DNA polymerase</keyword>
<keyword evidence="1" id="KW-0175">Coiled coil</keyword>
<evidence type="ECO:0000256" key="2">
    <source>
        <dbReference type="SAM" id="MobiDB-lite"/>
    </source>
</evidence>
<dbReference type="CDD" id="cd01650">
    <property type="entry name" value="RT_nLTR_like"/>
    <property type="match status" value="1"/>
</dbReference>
<dbReference type="EMBL" id="VUJU01005978">
    <property type="protein sequence ID" value="KAF0749763.1"/>
    <property type="molecule type" value="Genomic_DNA"/>
</dbReference>
<dbReference type="GO" id="GO:0003964">
    <property type="term" value="F:RNA-directed DNA polymerase activity"/>
    <property type="evidence" value="ECO:0007669"/>
    <property type="project" value="UniProtKB-KW"/>
</dbReference>